<accession>A0A3Q8CGP6</accession>
<dbReference type="GO" id="GO:0106026">
    <property type="term" value="F:Gly-tRNA(Ala) deacylase activity"/>
    <property type="evidence" value="ECO:0007669"/>
    <property type="project" value="UniProtKB-UniRule"/>
</dbReference>
<dbReference type="Proteomes" id="UP000324497">
    <property type="component" value="Chromosome"/>
</dbReference>
<evidence type="ECO:0000313" key="7">
    <source>
        <dbReference type="Proteomes" id="UP000324497"/>
    </source>
</evidence>
<dbReference type="GO" id="GO:0005737">
    <property type="term" value="C:cytoplasm"/>
    <property type="evidence" value="ECO:0007669"/>
    <property type="project" value="UniProtKB-SubCell"/>
</dbReference>
<reference evidence="6 7" key="1">
    <citation type="submission" date="2016-11" db="EMBL/GenBank/DDBJ databases">
        <title>Interaction between Lactobacillus species and yeast in water kefir.</title>
        <authorList>
            <person name="Behr J."/>
            <person name="Xu D."/>
            <person name="Vogel R.F."/>
        </authorList>
    </citation>
    <scope>NUCLEOTIDE SEQUENCE [LARGE SCALE GENOMIC DNA]</scope>
    <source>
        <strain evidence="6 7">TMW 1.1827</strain>
    </source>
</reference>
<comment type="subunit">
    <text evidence="5">Homodimer.</text>
</comment>
<dbReference type="FunFam" id="3.50.80.10:FF:000001">
    <property type="entry name" value="D-aminoacyl-tRNA deacylase"/>
    <property type="match status" value="1"/>
</dbReference>
<evidence type="ECO:0000313" key="6">
    <source>
        <dbReference type="EMBL" id="AUJ32235.1"/>
    </source>
</evidence>
<keyword evidence="7" id="KW-1185">Reference proteome</keyword>
<sequence>MRVILQRVKRASVSVDQQIVGKIDQGYLLLVGFAPQDGQKEIDYLVHKISKLRVFSDENGKLNLDIHQLGGQILSVSQFTLYAALKKGNRPGFSLAQDPQIAKLNYQKFNQALRSEQITVAEGVFGADMQVSLVNDGPVTLIYDTEQLL</sequence>
<dbReference type="PANTHER" id="PTHR10472">
    <property type="entry name" value="D-TYROSYL-TRNA TYR DEACYLASE"/>
    <property type="match status" value="1"/>
</dbReference>
<dbReference type="PANTHER" id="PTHR10472:SF5">
    <property type="entry name" value="D-AMINOACYL-TRNA DEACYLASE 1"/>
    <property type="match status" value="1"/>
</dbReference>
<dbReference type="GeneID" id="78521408"/>
<dbReference type="EMBL" id="CP018180">
    <property type="protein sequence ID" value="AUJ32235.1"/>
    <property type="molecule type" value="Genomic_DNA"/>
</dbReference>
<evidence type="ECO:0000256" key="4">
    <source>
        <dbReference type="ARBA" id="ARBA00022884"/>
    </source>
</evidence>
<dbReference type="HAMAP" id="MF_00518">
    <property type="entry name" value="Deacylase_Dtd"/>
    <property type="match status" value="1"/>
</dbReference>
<comment type="catalytic activity">
    <reaction evidence="5">
        <text>a D-aminoacyl-tRNA + H2O = a tRNA + a D-alpha-amino acid + H(+)</text>
        <dbReference type="Rhea" id="RHEA:13953"/>
        <dbReference type="Rhea" id="RHEA-COMP:10123"/>
        <dbReference type="Rhea" id="RHEA-COMP:10124"/>
        <dbReference type="ChEBI" id="CHEBI:15377"/>
        <dbReference type="ChEBI" id="CHEBI:15378"/>
        <dbReference type="ChEBI" id="CHEBI:59871"/>
        <dbReference type="ChEBI" id="CHEBI:78442"/>
        <dbReference type="ChEBI" id="CHEBI:79333"/>
        <dbReference type="EC" id="3.1.1.96"/>
    </reaction>
</comment>
<dbReference type="AlphaFoldDB" id="A0A3Q8CGP6"/>
<dbReference type="RefSeq" id="WP_057885931.1">
    <property type="nucleotide sequence ID" value="NZ_CP018180.1"/>
</dbReference>
<feature type="short sequence motif" description="Gly-cisPro motif, important for rejection of L-amino acids" evidence="5">
    <location>
        <begin position="137"/>
        <end position="138"/>
    </location>
</feature>
<comment type="function">
    <text evidence="5">An aminoacyl-tRNA editing enzyme that deacylates mischarged D-aminoacyl-tRNAs. Also deacylates mischarged glycyl-tRNA(Ala), protecting cells against glycine mischarging by AlaRS. Acts via tRNA-based rather than protein-based catalysis; rejects L-amino acids rather than detecting D-amino acids in the active site. By recycling D-aminoacyl-tRNA to D-amino acids and free tRNA molecules, this enzyme counteracts the toxicity associated with the formation of D-aminoacyl-tRNA entities in vivo and helps enforce protein L-homochirality.</text>
</comment>
<protein>
    <recommendedName>
        <fullName evidence="5">D-aminoacyl-tRNA deacylase</fullName>
        <shortName evidence="5">DTD</shortName>
        <ecNumber evidence="5">3.1.1.96</ecNumber>
    </recommendedName>
    <alternativeName>
        <fullName evidence="5">Gly-tRNA(Ala) deacylase</fullName>
        <ecNumber evidence="5">3.1.1.-</ecNumber>
    </alternativeName>
</protein>
<dbReference type="Pfam" id="PF02580">
    <property type="entry name" value="Tyr_Deacylase"/>
    <property type="match status" value="1"/>
</dbReference>
<comment type="subcellular location">
    <subcellularLocation>
        <location evidence="5">Cytoplasm</location>
    </subcellularLocation>
</comment>
<keyword evidence="4 5" id="KW-0694">RNA-binding</keyword>
<name>A0A3Q8CGP6_9LACO</name>
<evidence type="ECO:0000256" key="2">
    <source>
        <dbReference type="ARBA" id="ARBA00022490"/>
    </source>
</evidence>
<dbReference type="GO" id="GO:0043908">
    <property type="term" value="F:Ser(Gly)-tRNA(Ala) hydrolase activity"/>
    <property type="evidence" value="ECO:0007669"/>
    <property type="project" value="UniProtKB-UniRule"/>
</dbReference>
<dbReference type="EC" id="3.1.1.-" evidence="5"/>
<proteinExistence type="inferred from homology"/>
<dbReference type="KEGG" id="lng:BSQ50_06495"/>
<dbReference type="NCBIfam" id="TIGR00256">
    <property type="entry name" value="D-aminoacyl-tRNA deacylase"/>
    <property type="match status" value="1"/>
</dbReference>
<dbReference type="InterPro" id="IPR023509">
    <property type="entry name" value="DTD-like_sf"/>
</dbReference>
<organism evidence="6 7">
    <name type="scientific">Liquorilactobacillus nagelii</name>
    <dbReference type="NCBI Taxonomy" id="82688"/>
    <lineage>
        <taxon>Bacteria</taxon>
        <taxon>Bacillati</taxon>
        <taxon>Bacillota</taxon>
        <taxon>Bacilli</taxon>
        <taxon>Lactobacillales</taxon>
        <taxon>Lactobacillaceae</taxon>
        <taxon>Liquorilactobacillus</taxon>
    </lineage>
</organism>
<evidence type="ECO:0000256" key="3">
    <source>
        <dbReference type="ARBA" id="ARBA00022555"/>
    </source>
</evidence>
<dbReference type="GO" id="GO:0051500">
    <property type="term" value="F:D-tyrosyl-tRNA(Tyr) deacylase activity"/>
    <property type="evidence" value="ECO:0007669"/>
    <property type="project" value="TreeGrafter"/>
</dbReference>
<comment type="domain">
    <text evidence="5">A Gly-cisPro motif from one monomer fits into the active site of the other monomer to allow specific chiral rejection of L-amino acids.</text>
</comment>
<dbReference type="Gene3D" id="3.50.80.10">
    <property type="entry name" value="D-tyrosyl-tRNA(Tyr) deacylase"/>
    <property type="match status" value="1"/>
</dbReference>
<comment type="similarity">
    <text evidence="1 5">Belongs to the DTD family.</text>
</comment>
<dbReference type="InterPro" id="IPR003732">
    <property type="entry name" value="Daa-tRNA_deacyls_DTD"/>
</dbReference>
<gene>
    <name evidence="5" type="primary">dtd</name>
    <name evidence="6" type="ORF">BSQ50_06495</name>
</gene>
<dbReference type="SUPFAM" id="SSF69500">
    <property type="entry name" value="DTD-like"/>
    <property type="match status" value="1"/>
</dbReference>
<comment type="catalytic activity">
    <reaction evidence="5">
        <text>glycyl-tRNA(Ala) + H2O = tRNA(Ala) + glycine + H(+)</text>
        <dbReference type="Rhea" id="RHEA:53744"/>
        <dbReference type="Rhea" id="RHEA-COMP:9657"/>
        <dbReference type="Rhea" id="RHEA-COMP:13640"/>
        <dbReference type="ChEBI" id="CHEBI:15377"/>
        <dbReference type="ChEBI" id="CHEBI:15378"/>
        <dbReference type="ChEBI" id="CHEBI:57305"/>
        <dbReference type="ChEBI" id="CHEBI:78442"/>
        <dbReference type="ChEBI" id="CHEBI:78522"/>
    </reaction>
</comment>
<evidence type="ECO:0000256" key="1">
    <source>
        <dbReference type="ARBA" id="ARBA00009673"/>
    </source>
</evidence>
<keyword evidence="3 5" id="KW-0820">tRNA-binding</keyword>
<dbReference type="EC" id="3.1.1.96" evidence="5"/>
<dbReference type="GO" id="GO:0019478">
    <property type="term" value="P:D-amino acid catabolic process"/>
    <property type="evidence" value="ECO:0007669"/>
    <property type="project" value="UniProtKB-UniRule"/>
</dbReference>
<keyword evidence="5" id="KW-0378">Hydrolase</keyword>
<evidence type="ECO:0000256" key="5">
    <source>
        <dbReference type="HAMAP-Rule" id="MF_00518"/>
    </source>
</evidence>
<keyword evidence="2 5" id="KW-0963">Cytoplasm</keyword>
<dbReference type="GO" id="GO:0000049">
    <property type="term" value="F:tRNA binding"/>
    <property type="evidence" value="ECO:0007669"/>
    <property type="project" value="UniProtKB-UniRule"/>
</dbReference>